<keyword evidence="1" id="KW-0479">Metal-binding</keyword>
<keyword evidence="2" id="KW-0408">Iron</keyword>
<keyword evidence="3" id="KW-0411">Iron-sulfur</keyword>
<evidence type="ECO:0000256" key="1">
    <source>
        <dbReference type="ARBA" id="ARBA00022723"/>
    </source>
</evidence>
<dbReference type="GO" id="GO:0051536">
    <property type="term" value="F:iron-sulfur cluster binding"/>
    <property type="evidence" value="ECO:0007669"/>
    <property type="project" value="UniProtKB-KW"/>
</dbReference>
<dbReference type="EMBL" id="MEZY01000050">
    <property type="protein sequence ID" value="OGD62388.1"/>
    <property type="molecule type" value="Genomic_DNA"/>
</dbReference>
<gene>
    <name evidence="5" type="ORF">A2215_03040</name>
</gene>
<dbReference type="PROSITE" id="PS51379">
    <property type="entry name" value="4FE4S_FER_2"/>
    <property type="match status" value="2"/>
</dbReference>
<organism evidence="5 6">
    <name type="scientific">Candidatus Berkelbacteria bacterium RIFOXYA2_FULL_43_10</name>
    <dbReference type="NCBI Taxonomy" id="1797472"/>
    <lineage>
        <taxon>Bacteria</taxon>
        <taxon>Candidatus Berkelbacteria</taxon>
    </lineage>
</organism>
<dbReference type="Proteomes" id="UP000178583">
    <property type="component" value="Unassembled WGS sequence"/>
</dbReference>
<dbReference type="InterPro" id="IPR017896">
    <property type="entry name" value="4Fe4S_Fe-S-bd"/>
</dbReference>
<feature type="domain" description="4Fe-4S ferredoxin-type" evidence="4">
    <location>
        <begin position="277"/>
        <end position="305"/>
    </location>
</feature>
<evidence type="ECO:0000256" key="3">
    <source>
        <dbReference type="ARBA" id="ARBA00023014"/>
    </source>
</evidence>
<dbReference type="PANTHER" id="PTHR40447">
    <property type="entry name" value="ANAEROBIC SULFITE REDUCTASE SUBUNIT A"/>
    <property type="match status" value="1"/>
</dbReference>
<proteinExistence type="predicted"/>
<evidence type="ECO:0000256" key="2">
    <source>
        <dbReference type="ARBA" id="ARBA00023004"/>
    </source>
</evidence>
<dbReference type="Pfam" id="PF17179">
    <property type="entry name" value="Fer4_22"/>
    <property type="match status" value="1"/>
</dbReference>
<reference evidence="5 6" key="1">
    <citation type="journal article" date="2016" name="Nat. Commun.">
        <title>Thousands of microbial genomes shed light on interconnected biogeochemical processes in an aquifer system.</title>
        <authorList>
            <person name="Anantharaman K."/>
            <person name="Brown C.T."/>
            <person name="Hug L.A."/>
            <person name="Sharon I."/>
            <person name="Castelle C.J."/>
            <person name="Probst A.J."/>
            <person name="Thomas B.C."/>
            <person name="Singh A."/>
            <person name="Wilkins M.J."/>
            <person name="Karaoz U."/>
            <person name="Brodie E.L."/>
            <person name="Williams K.H."/>
            <person name="Hubbard S.S."/>
            <person name="Banfield J.F."/>
        </authorList>
    </citation>
    <scope>NUCLEOTIDE SEQUENCE [LARGE SCALE GENOMIC DNA]</scope>
</reference>
<evidence type="ECO:0000313" key="6">
    <source>
        <dbReference type="Proteomes" id="UP000178583"/>
    </source>
</evidence>
<name>A0A1F5E4U6_9BACT</name>
<evidence type="ECO:0000259" key="4">
    <source>
        <dbReference type="PROSITE" id="PS51379"/>
    </source>
</evidence>
<accession>A0A1F5E4U6</accession>
<dbReference type="PROSITE" id="PS00198">
    <property type="entry name" value="4FE4S_FER_1"/>
    <property type="match status" value="1"/>
</dbReference>
<dbReference type="STRING" id="1797472.A2215_03040"/>
<dbReference type="SUPFAM" id="SSF46548">
    <property type="entry name" value="alpha-helical ferredoxin"/>
    <property type="match status" value="1"/>
</dbReference>
<feature type="domain" description="4Fe-4S ferredoxin-type" evidence="4">
    <location>
        <begin position="198"/>
        <end position="228"/>
    </location>
</feature>
<dbReference type="AlphaFoldDB" id="A0A1F5E4U6"/>
<dbReference type="InterPro" id="IPR017900">
    <property type="entry name" value="4Fe4S_Fe_S_CS"/>
</dbReference>
<dbReference type="GO" id="GO:0046872">
    <property type="term" value="F:metal ion binding"/>
    <property type="evidence" value="ECO:0007669"/>
    <property type="project" value="UniProtKB-KW"/>
</dbReference>
<protein>
    <recommendedName>
        <fullName evidence="4">4Fe-4S ferredoxin-type domain-containing protein</fullName>
    </recommendedName>
</protein>
<dbReference type="PANTHER" id="PTHR40447:SF1">
    <property type="entry name" value="ANAEROBIC SULFITE REDUCTASE SUBUNIT A"/>
    <property type="match status" value="1"/>
</dbReference>
<comment type="caution">
    <text evidence="5">The sequence shown here is derived from an EMBL/GenBank/DDBJ whole genome shotgun (WGS) entry which is preliminary data.</text>
</comment>
<sequence>MKYDINKHQLGKLVGTITGKYQTFAPQEIGGKVVLAEVKTLSNLRLFSRPTVLPFKKILFPDRVEFGKADGTKSIALVGLHVCDVHALHIFLRQFVDSKLVLRRDNILIVASECEPDINCFCEVFGANRLDGFDIYLQKEEGDKYSAYTNSQTGEDILDEIDIISAEEQSNPRPIKHDDDDFEYSLEDTISRRADFEDFWQRIANNCFGCGACTAVCPLCFCFRQEYKNNIDGSSKICLKWDSCFAKGFSEIQNRNDLRPENVDRIYNWYHHKFVRGKRELGRFLCVGCGRCIVACPANLNIKNILSALDEKIERRINGGNKNS</sequence>
<evidence type="ECO:0000313" key="5">
    <source>
        <dbReference type="EMBL" id="OGD62388.1"/>
    </source>
</evidence>